<dbReference type="PIRSF" id="PIRSF038093">
    <property type="entry name" value="ARP2/3_su1"/>
    <property type="match status" value="1"/>
</dbReference>
<dbReference type="AlphaFoldDB" id="A0A9Q0LXW9"/>
<dbReference type="GO" id="GO:0034314">
    <property type="term" value="P:Arp2/3 complex-mediated actin nucleation"/>
    <property type="evidence" value="ECO:0007669"/>
    <property type="project" value="UniProtKB-UniRule"/>
</dbReference>
<evidence type="ECO:0000256" key="5">
    <source>
        <dbReference type="ARBA" id="ARBA00022574"/>
    </source>
</evidence>
<evidence type="ECO:0000256" key="7">
    <source>
        <dbReference type="ARBA" id="ARBA00023203"/>
    </source>
</evidence>
<keyword evidence="7 10" id="KW-0009">Actin-binding</keyword>
<dbReference type="Proteomes" id="UP001142055">
    <property type="component" value="Chromosome 3"/>
</dbReference>
<evidence type="ECO:0000256" key="10">
    <source>
        <dbReference type="PIRNR" id="PIRNR038093"/>
    </source>
</evidence>
<evidence type="ECO:0000256" key="4">
    <source>
        <dbReference type="ARBA" id="ARBA00022490"/>
    </source>
</evidence>
<dbReference type="EMBL" id="JAPWDV010000003">
    <property type="protein sequence ID" value="KAJ6216528.1"/>
    <property type="molecule type" value="Genomic_DNA"/>
</dbReference>
<protein>
    <recommendedName>
        <fullName evidence="10">Actin-related protein 2/3 complex subunit</fullName>
    </recommendedName>
</protein>
<keyword evidence="5 11" id="KW-0853">WD repeat</keyword>
<dbReference type="InterPro" id="IPR001680">
    <property type="entry name" value="WD40_rpt"/>
</dbReference>
<comment type="caution">
    <text evidence="12">The sequence shown here is derived from an EMBL/GenBank/DDBJ whole genome shotgun (WGS) entry which is preliminary data.</text>
</comment>
<dbReference type="InterPro" id="IPR015943">
    <property type="entry name" value="WD40/YVTN_repeat-like_dom_sf"/>
</dbReference>
<dbReference type="Pfam" id="PF00400">
    <property type="entry name" value="WD40"/>
    <property type="match status" value="3"/>
</dbReference>
<proteinExistence type="inferred from homology"/>
<keyword evidence="8 10" id="KW-0206">Cytoskeleton</keyword>
<evidence type="ECO:0000256" key="6">
    <source>
        <dbReference type="ARBA" id="ARBA00022737"/>
    </source>
</evidence>
<comment type="function">
    <text evidence="10">Functions as component of the Arp2/3 complex which is involved in regulation of actin polymerization and together with an activating nucleation-promoting factor (NPF) mediates the formation of branched actin networks.</text>
</comment>
<dbReference type="InterPro" id="IPR036322">
    <property type="entry name" value="WD40_repeat_dom_sf"/>
</dbReference>
<dbReference type="SUPFAM" id="SSF50978">
    <property type="entry name" value="WD40 repeat-like"/>
    <property type="match status" value="1"/>
</dbReference>
<keyword evidence="6" id="KW-0677">Repeat</keyword>
<evidence type="ECO:0000256" key="8">
    <source>
        <dbReference type="ARBA" id="ARBA00023212"/>
    </source>
</evidence>
<evidence type="ECO:0000256" key="11">
    <source>
        <dbReference type="PROSITE-ProRule" id="PRU00221"/>
    </source>
</evidence>
<dbReference type="GO" id="GO:0005634">
    <property type="term" value="C:nucleus"/>
    <property type="evidence" value="ECO:0007669"/>
    <property type="project" value="UniProtKB-SubCell"/>
</dbReference>
<dbReference type="OMA" id="YVWEPSP"/>
<dbReference type="InterPro" id="IPR017383">
    <property type="entry name" value="ARPC1"/>
</dbReference>
<keyword evidence="13" id="KW-1185">Reference proteome</keyword>
<accession>A0A9Q0LXW9</accession>
<dbReference type="Gene3D" id="2.130.10.10">
    <property type="entry name" value="YVTN repeat-like/Quinoprotein amine dehydrogenase"/>
    <property type="match status" value="1"/>
</dbReference>
<dbReference type="PANTHER" id="PTHR10709:SF2">
    <property type="entry name" value="ACTIN-RELATED PROTEIN 2_3 COMPLEX SUBUNIT"/>
    <property type="match status" value="1"/>
</dbReference>
<feature type="repeat" description="WD" evidence="11">
    <location>
        <begin position="49"/>
        <end position="85"/>
    </location>
</feature>
<reference evidence="12" key="1">
    <citation type="submission" date="2022-12" db="EMBL/GenBank/DDBJ databases">
        <title>Genome assemblies of Blomia tropicalis.</title>
        <authorList>
            <person name="Cui Y."/>
        </authorList>
    </citation>
    <scope>NUCLEOTIDE SEQUENCE</scope>
    <source>
        <tissue evidence="12">Adult mites</tissue>
    </source>
</reference>
<organism evidence="12 13">
    <name type="scientific">Blomia tropicalis</name>
    <name type="common">Mite</name>
    <dbReference type="NCBI Taxonomy" id="40697"/>
    <lineage>
        <taxon>Eukaryota</taxon>
        <taxon>Metazoa</taxon>
        <taxon>Ecdysozoa</taxon>
        <taxon>Arthropoda</taxon>
        <taxon>Chelicerata</taxon>
        <taxon>Arachnida</taxon>
        <taxon>Acari</taxon>
        <taxon>Acariformes</taxon>
        <taxon>Sarcoptiformes</taxon>
        <taxon>Astigmata</taxon>
        <taxon>Glycyphagoidea</taxon>
        <taxon>Echimyopodidae</taxon>
        <taxon>Blomia</taxon>
    </lineage>
</organism>
<comment type="similarity">
    <text evidence="3 10">Belongs to the WD repeat ARPC1 family.</text>
</comment>
<keyword evidence="4 10" id="KW-0963">Cytoplasm</keyword>
<dbReference type="FunFam" id="2.130.10.10:FF:000030">
    <property type="entry name" value="Actin-related protein 2/3 complex subunit"/>
    <property type="match status" value="1"/>
</dbReference>
<dbReference type="PROSITE" id="PS50294">
    <property type="entry name" value="WD_REPEATS_REGION"/>
    <property type="match status" value="1"/>
</dbReference>
<comment type="subcellular location">
    <subcellularLocation>
        <location evidence="2">Cytoplasm</location>
        <location evidence="2">Cytoskeleton</location>
    </subcellularLocation>
    <subcellularLocation>
        <location evidence="1">Nucleus</location>
    </subcellularLocation>
</comment>
<gene>
    <name evidence="12" type="ORF">RDWZM_007685</name>
</gene>
<evidence type="ECO:0000313" key="13">
    <source>
        <dbReference type="Proteomes" id="UP001142055"/>
    </source>
</evidence>
<dbReference type="GO" id="GO:0051015">
    <property type="term" value="F:actin filament binding"/>
    <property type="evidence" value="ECO:0007669"/>
    <property type="project" value="TreeGrafter"/>
</dbReference>
<evidence type="ECO:0000256" key="2">
    <source>
        <dbReference type="ARBA" id="ARBA00004245"/>
    </source>
</evidence>
<dbReference type="PROSITE" id="PS50082">
    <property type="entry name" value="WD_REPEATS_2"/>
    <property type="match status" value="1"/>
</dbReference>
<evidence type="ECO:0000256" key="3">
    <source>
        <dbReference type="ARBA" id="ARBA00006260"/>
    </source>
</evidence>
<dbReference type="GO" id="GO:0005885">
    <property type="term" value="C:Arp2/3 protein complex"/>
    <property type="evidence" value="ECO:0007669"/>
    <property type="project" value="UniProtKB-UniRule"/>
</dbReference>
<evidence type="ECO:0000313" key="12">
    <source>
        <dbReference type="EMBL" id="KAJ6216528.1"/>
    </source>
</evidence>
<sequence length="381" mass="42918">MSEIHSFGVEPITSHAFNATKDKLAISPNNNEVHIYHKTNGKWSLNSSLSQHDLRVTSIDWAKNSNRIVTCSADRNAYVWSLTDGIWKPTLVLLRINRAATCVRWSPKEDKFAVGCGARLISICYFEEQNDWWVSKHIKKPIRSTVTAIDWHPNNVLLACGSTDFRTRVFSAYIRDVDKKSKDDITTSWGGKAETGALIGEFPSSQGGGGWVHSVAFSPDGTRLAWVSHDSSISIVDSQKSMYPINVRTRYLPYLSCVWSSNNLVVAAGHDCCPMLYYYDDSCGEIRFIDKIDKSLKKETDGFSAMRKFRDLDKRAIVESTVSNTALDTIHQNTISEVRLYSDYDPKRKDLDKISSVGVDGQMVIWDLKTLESSLANLRIK</sequence>
<keyword evidence="9" id="KW-0539">Nucleus</keyword>
<dbReference type="SMART" id="SM00320">
    <property type="entry name" value="WD40"/>
    <property type="match status" value="6"/>
</dbReference>
<name>A0A9Q0LXW9_BLOTA</name>
<evidence type="ECO:0000256" key="1">
    <source>
        <dbReference type="ARBA" id="ARBA00004123"/>
    </source>
</evidence>
<evidence type="ECO:0000256" key="9">
    <source>
        <dbReference type="ARBA" id="ARBA00023242"/>
    </source>
</evidence>
<dbReference type="PANTHER" id="PTHR10709">
    <property type="entry name" value="ACTIN-RELATED PROTEIN 2/3 COMPLEX SUBUNIT 1"/>
    <property type="match status" value="1"/>
</dbReference>
<dbReference type="OrthoDB" id="406844at2759"/>